<dbReference type="EMBL" id="BSOJ01000009">
    <property type="protein sequence ID" value="GLR25916.1"/>
    <property type="molecule type" value="Genomic_DNA"/>
</dbReference>
<evidence type="ECO:0000313" key="3">
    <source>
        <dbReference type="Proteomes" id="UP001156664"/>
    </source>
</evidence>
<dbReference type="InterPro" id="IPR036065">
    <property type="entry name" value="BolA-like_sf"/>
</dbReference>
<evidence type="ECO:0008006" key="4">
    <source>
        <dbReference type="Google" id="ProtNLM"/>
    </source>
</evidence>
<dbReference type="InterPro" id="IPR002634">
    <property type="entry name" value="BolA"/>
</dbReference>
<dbReference type="PANTHER" id="PTHR46230:SF7">
    <property type="entry name" value="BOLA-LIKE PROTEIN 1"/>
    <property type="match status" value="1"/>
</dbReference>
<sequence length="87" mass="9837">MNSITPNQLKERLENALEAQVRVEDESHLHAGHEGAKSGGRHFRIYISSPQFAGLNTVARHRLVYDAVSDWMKQEIHALAIHVVQPE</sequence>
<proteinExistence type="inferred from homology"/>
<dbReference type="Gene3D" id="3.30.300.90">
    <property type="entry name" value="BolA-like"/>
    <property type="match status" value="1"/>
</dbReference>
<dbReference type="RefSeq" id="WP_284280354.1">
    <property type="nucleotide sequence ID" value="NZ_BSOJ01000009.1"/>
</dbReference>
<protein>
    <recommendedName>
        <fullName evidence="4">BolA family transcriptional regulator</fullName>
    </recommendedName>
</protein>
<comment type="caution">
    <text evidence="2">The sequence shown here is derived from an EMBL/GenBank/DDBJ whole genome shotgun (WGS) entry which is preliminary data.</text>
</comment>
<evidence type="ECO:0000256" key="1">
    <source>
        <dbReference type="RuleBase" id="RU003860"/>
    </source>
</evidence>
<dbReference type="SUPFAM" id="SSF82657">
    <property type="entry name" value="BolA-like"/>
    <property type="match status" value="1"/>
</dbReference>
<dbReference type="PIRSF" id="PIRSF003113">
    <property type="entry name" value="BolA"/>
    <property type="match status" value="1"/>
</dbReference>
<reference evidence="3" key="1">
    <citation type="journal article" date="2019" name="Int. J. Syst. Evol. Microbiol.">
        <title>The Global Catalogue of Microorganisms (GCM) 10K type strain sequencing project: providing services to taxonomists for standard genome sequencing and annotation.</title>
        <authorList>
            <consortium name="The Broad Institute Genomics Platform"/>
            <consortium name="The Broad Institute Genome Sequencing Center for Infectious Disease"/>
            <person name="Wu L."/>
            <person name="Ma J."/>
        </authorList>
    </citation>
    <scope>NUCLEOTIDE SEQUENCE [LARGE SCALE GENOMIC DNA]</scope>
    <source>
        <strain evidence="3">NBRC 105857</strain>
    </source>
</reference>
<name>A0ABQ5YRK7_9BURK</name>
<evidence type="ECO:0000313" key="2">
    <source>
        <dbReference type="EMBL" id="GLR25916.1"/>
    </source>
</evidence>
<accession>A0ABQ5YRK7</accession>
<organism evidence="2 3">
    <name type="scientific">Limnobacter litoralis</name>
    <dbReference type="NCBI Taxonomy" id="481366"/>
    <lineage>
        <taxon>Bacteria</taxon>
        <taxon>Pseudomonadati</taxon>
        <taxon>Pseudomonadota</taxon>
        <taxon>Betaproteobacteria</taxon>
        <taxon>Burkholderiales</taxon>
        <taxon>Burkholderiaceae</taxon>
        <taxon>Limnobacter</taxon>
    </lineage>
</organism>
<comment type="similarity">
    <text evidence="1">Belongs to the BolA/IbaG family.</text>
</comment>
<dbReference type="PANTHER" id="PTHR46230">
    <property type="match status" value="1"/>
</dbReference>
<gene>
    <name evidence="2" type="ORF">GCM10007875_10040</name>
</gene>
<dbReference type="Proteomes" id="UP001156664">
    <property type="component" value="Unassembled WGS sequence"/>
</dbReference>
<keyword evidence="3" id="KW-1185">Reference proteome</keyword>
<dbReference type="Pfam" id="PF01722">
    <property type="entry name" value="BolA"/>
    <property type="match status" value="1"/>
</dbReference>